<gene>
    <name evidence="1" type="ORF">BTMF_LOCUS10436</name>
</gene>
<proteinExistence type="predicted"/>
<accession>A0A3P7YEC6</accession>
<dbReference type="Proteomes" id="UP000280834">
    <property type="component" value="Unassembled WGS sequence"/>
</dbReference>
<dbReference type="AlphaFoldDB" id="A0A3P7YEC6"/>
<keyword evidence="2" id="KW-1185">Reference proteome</keyword>
<evidence type="ECO:0000313" key="1">
    <source>
        <dbReference type="EMBL" id="VDO35505.1"/>
    </source>
</evidence>
<sequence length="34" mass="4146">MILEMSSDRNVQQYPLHLKVLQPTRAYLCYRIKH</sequence>
<evidence type="ECO:0000313" key="2">
    <source>
        <dbReference type="Proteomes" id="UP000280834"/>
    </source>
</evidence>
<organism evidence="1 2">
    <name type="scientific">Brugia timori</name>
    <dbReference type="NCBI Taxonomy" id="42155"/>
    <lineage>
        <taxon>Eukaryota</taxon>
        <taxon>Metazoa</taxon>
        <taxon>Ecdysozoa</taxon>
        <taxon>Nematoda</taxon>
        <taxon>Chromadorea</taxon>
        <taxon>Rhabditida</taxon>
        <taxon>Spirurina</taxon>
        <taxon>Spiruromorpha</taxon>
        <taxon>Filarioidea</taxon>
        <taxon>Onchocercidae</taxon>
        <taxon>Brugia</taxon>
    </lineage>
</organism>
<protein>
    <submittedName>
        <fullName evidence="1">Uncharacterized protein</fullName>
    </submittedName>
</protein>
<name>A0A3P7YEC6_9BILA</name>
<reference evidence="1 2" key="1">
    <citation type="submission" date="2018-11" db="EMBL/GenBank/DDBJ databases">
        <authorList>
            <consortium name="Pathogen Informatics"/>
        </authorList>
    </citation>
    <scope>NUCLEOTIDE SEQUENCE [LARGE SCALE GENOMIC DNA]</scope>
</reference>
<dbReference type="EMBL" id="UZAG01017585">
    <property type="protein sequence ID" value="VDO35505.1"/>
    <property type="molecule type" value="Genomic_DNA"/>
</dbReference>